<evidence type="ECO:0000313" key="2">
    <source>
        <dbReference type="EMBL" id="GBP24745.1"/>
    </source>
</evidence>
<proteinExistence type="predicted"/>
<accession>A0A4C1UE81</accession>
<feature type="region of interest" description="Disordered" evidence="1">
    <location>
        <begin position="1"/>
        <end position="21"/>
    </location>
</feature>
<dbReference type="AlphaFoldDB" id="A0A4C1UE81"/>
<name>A0A4C1UE81_EUMVA</name>
<evidence type="ECO:0000313" key="3">
    <source>
        <dbReference type="Proteomes" id="UP000299102"/>
    </source>
</evidence>
<dbReference type="Proteomes" id="UP000299102">
    <property type="component" value="Unassembled WGS sequence"/>
</dbReference>
<reference evidence="2 3" key="1">
    <citation type="journal article" date="2019" name="Commun. Biol.">
        <title>The bagworm genome reveals a unique fibroin gene that provides high tensile strength.</title>
        <authorList>
            <person name="Kono N."/>
            <person name="Nakamura H."/>
            <person name="Ohtoshi R."/>
            <person name="Tomita M."/>
            <person name="Numata K."/>
            <person name="Arakawa K."/>
        </authorList>
    </citation>
    <scope>NUCLEOTIDE SEQUENCE [LARGE SCALE GENOMIC DNA]</scope>
</reference>
<evidence type="ECO:0000256" key="1">
    <source>
        <dbReference type="SAM" id="MobiDB-lite"/>
    </source>
</evidence>
<gene>
    <name evidence="2" type="ORF">EVAR_79592_1</name>
</gene>
<sequence length="75" mass="8173">METRAQMSPPPAAKHRTDAYRSCSQSLPLDILFRSVSPSNRSRGNKCNERPRSPPNERKRPGPVERSGGRGGGAA</sequence>
<dbReference type="EMBL" id="BGZK01000165">
    <property type="protein sequence ID" value="GBP24745.1"/>
    <property type="molecule type" value="Genomic_DNA"/>
</dbReference>
<feature type="compositionally biased region" description="Basic and acidic residues" evidence="1">
    <location>
        <begin position="46"/>
        <end position="63"/>
    </location>
</feature>
<keyword evidence="3" id="KW-1185">Reference proteome</keyword>
<feature type="region of interest" description="Disordered" evidence="1">
    <location>
        <begin position="34"/>
        <end position="75"/>
    </location>
</feature>
<organism evidence="2 3">
    <name type="scientific">Eumeta variegata</name>
    <name type="common">Bagworm moth</name>
    <name type="synonym">Eumeta japonica</name>
    <dbReference type="NCBI Taxonomy" id="151549"/>
    <lineage>
        <taxon>Eukaryota</taxon>
        <taxon>Metazoa</taxon>
        <taxon>Ecdysozoa</taxon>
        <taxon>Arthropoda</taxon>
        <taxon>Hexapoda</taxon>
        <taxon>Insecta</taxon>
        <taxon>Pterygota</taxon>
        <taxon>Neoptera</taxon>
        <taxon>Endopterygota</taxon>
        <taxon>Lepidoptera</taxon>
        <taxon>Glossata</taxon>
        <taxon>Ditrysia</taxon>
        <taxon>Tineoidea</taxon>
        <taxon>Psychidae</taxon>
        <taxon>Oiketicinae</taxon>
        <taxon>Eumeta</taxon>
    </lineage>
</organism>
<comment type="caution">
    <text evidence="2">The sequence shown here is derived from an EMBL/GenBank/DDBJ whole genome shotgun (WGS) entry which is preliminary data.</text>
</comment>
<protein>
    <submittedName>
        <fullName evidence="2">Uncharacterized protein</fullName>
    </submittedName>
</protein>